<feature type="region of interest" description="Disordered" evidence="1">
    <location>
        <begin position="130"/>
        <end position="189"/>
    </location>
</feature>
<protein>
    <recommendedName>
        <fullName evidence="4">Phage baseplate assembly protein V</fullName>
    </recommendedName>
</protein>
<gene>
    <name evidence="2" type="ORF">LVJ82_17410</name>
</gene>
<dbReference type="RefSeq" id="WP_058356901.1">
    <property type="nucleotide sequence ID" value="NZ_CABKVG010000010.1"/>
</dbReference>
<keyword evidence="3" id="KW-1185">Reference proteome</keyword>
<reference evidence="2 3" key="1">
    <citation type="journal article" date="2022" name="Res Sq">
        <title>Evolution of multicellular longitudinally dividing oral cavity symbionts (Neisseriaceae).</title>
        <authorList>
            <person name="Nyongesa S."/>
            <person name="Weber P."/>
            <person name="Bernet E."/>
            <person name="Pullido F."/>
            <person name="Nieckarz M."/>
            <person name="Delaby M."/>
            <person name="Nieves C."/>
            <person name="Viehboeck T."/>
            <person name="Krause N."/>
            <person name="Rivera-Millot A."/>
            <person name="Nakamura A."/>
            <person name="Vischer N."/>
            <person name="VanNieuwenhze M."/>
            <person name="Brun Y."/>
            <person name="Cava F."/>
            <person name="Bulgheresi S."/>
            <person name="Veyrier F."/>
        </authorList>
    </citation>
    <scope>NUCLEOTIDE SEQUENCE [LARGE SCALE GENOMIC DNA]</scope>
    <source>
        <strain evidence="2 3">SN4</strain>
    </source>
</reference>
<dbReference type="EMBL" id="CP091511">
    <property type="protein sequence ID" value="UOO89199.1"/>
    <property type="molecule type" value="Genomic_DNA"/>
</dbReference>
<evidence type="ECO:0000256" key="1">
    <source>
        <dbReference type="SAM" id="MobiDB-lite"/>
    </source>
</evidence>
<name>A0ABY4E084_9NEIS</name>
<organism evidence="2 3">
    <name type="scientific">Vitreoscilla massiliensis</name>
    <dbReference type="NCBI Taxonomy" id="1689272"/>
    <lineage>
        <taxon>Bacteria</taxon>
        <taxon>Pseudomonadati</taxon>
        <taxon>Pseudomonadota</taxon>
        <taxon>Betaproteobacteria</taxon>
        <taxon>Neisseriales</taxon>
        <taxon>Neisseriaceae</taxon>
        <taxon>Vitreoscilla</taxon>
    </lineage>
</organism>
<feature type="compositionally biased region" description="Polar residues" evidence="1">
    <location>
        <begin position="130"/>
        <end position="139"/>
    </location>
</feature>
<dbReference type="Proteomes" id="UP000832011">
    <property type="component" value="Chromosome"/>
</dbReference>
<proteinExistence type="predicted"/>
<feature type="compositionally biased region" description="Polar residues" evidence="1">
    <location>
        <begin position="166"/>
        <end position="189"/>
    </location>
</feature>
<evidence type="ECO:0000313" key="3">
    <source>
        <dbReference type="Proteomes" id="UP000832011"/>
    </source>
</evidence>
<evidence type="ECO:0000313" key="2">
    <source>
        <dbReference type="EMBL" id="UOO89199.1"/>
    </source>
</evidence>
<sequence length="189" mass="20272">MAYIAAVVKSYTASSHRARIEIPGMTDGADTLPEAEIMYPVGHLHSDTEILIRVGDKVYIDWLIDGDSRTPVIVGYRNPKTGNLVDIRRIRQTNIELIADAHILLRAPKITLDHDEMTSTGINQMQAQTNLNGGASTESGAAPEVRGGLDVKQGDLNVPDGDMSNKGVNVGSTHYHNAQGATAPTSTAK</sequence>
<accession>A0ABY4E084</accession>
<evidence type="ECO:0008006" key="4">
    <source>
        <dbReference type="Google" id="ProtNLM"/>
    </source>
</evidence>